<keyword evidence="1" id="KW-0479">Metal-binding</keyword>
<evidence type="ECO:0000313" key="4">
    <source>
        <dbReference type="EMBL" id="NEV66713.1"/>
    </source>
</evidence>
<dbReference type="PANTHER" id="PTHR31302:SF31">
    <property type="entry name" value="PHOSPHODIESTERASE YAEI"/>
    <property type="match status" value="1"/>
</dbReference>
<dbReference type="PANTHER" id="PTHR31302">
    <property type="entry name" value="TRANSMEMBRANE PROTEIN WITH METALLOPHOSPHOESTERASE DOMAIN-RELATED"/>
    <property type="match status" value="1"/>
</dbReference>
<evidence type="ECO:0000259" key="3">
    <source>
        <dbReference type="Pfam" id="PF00149"/>
    </source>
</evidence>
<sequence>MLPPMLIEPLITEHVTVAVTDLPERLQGTVVVQLSDFHFDGRSLALKVLQEAIARCNAIAPDLIVLTGDFITHEPQDIEGLVLYLKQLRSRTGVYAILGNHDHHHPQARSRVVAGLQSVGICPLWNEVAYPFGADFPLVGLADFYARAFAPEVVFQQLDEQVPRLVLSHNPDSVVMLQPYRADVVLSGHTHGGQVILPRWGPVPALLQTWGAVVPKWARPLVPFLKQDCDRLFRNWQWSAGLHQVGATQLYVNRGLGSYFPGRWRCPPELTVLRLVHAG</sequence>
<dbReference type="GO" id="GO:0046872">
    <property type="term" value="F:metal ion binding"/>
    <property type="evidence" value="ECO:0007669"/>
    <property type="project" value="UniProtKB-KW"/>
</dbReference>
<dbReference type="Pfam" id="PF00149">
    <property type="entry name" value="Metallophos"/>
    <property type="match status" value="1"/>
</dbReference>
<proteinExistence type="predicted"/>
<feature type="domain" description="Calcineurin-like phosphoesterase" evidence="3">
    <location>
        <begin position="31"/>
        <end position="192"/>
    </location>
</feature>
<dbReference type="SUPFAM" id="SSF56300">
    <property type="entry name" value="Metallo-dependent phosphatases"/>
    <property type="match status" value="1"/>
</dbReference>
<reference evidence="4" key="3">
    <citation type="submission" date="2020-02" db="EMBL/GenBank/DDBJ databases">
        <authorList>
            <person name="Sarangi A.N."/>
            <person name="Ghosh S."/>
            <person name="Mukherjee M."/>
            <person name="Tripathy S."/>
        </authorList>
    </citation>
    <scope>NUCLEOTIDE SEQUENCE</scope>
    <source>
        <strain evidence="4">BDU141951</strain>
    </source>
</reference>
<dbReference type="InterPro" id="IPR029052">
    <property type="entry name" value="Metallo-depent_PP-like"/>
</dbReference>
<reference evidence="4" key="1">
    <citation type="submission" date="2014-11" db="EMBL/GenBank/DDBJ databases">
        <authorList>
            <person name="Malar M.C."/>
            <person name="Sen D."/>
            <person name="Tripathy S."/>
        </authorList>
    </citation>
    <scope>NUCLEOTIDE SEQUENCE</scope>
    <source>
        <strain evidence="4">BDU141951</strain>
    </source>
</reference>
<name>A0A0C1Y1D3_9CYAN</name>
<gene>
    <name evidence="4" type="ORF">QQ91_006250</name>
</gene>
<organism evidence="4">
    <name type="scientific">Lyngbya confervoides BDU141951</name>
    <dbReference type="NCBI Taxonomy" id="1574623"/>
    <lineage>
        <taxon>Bacteria</taxon>
        <taxon>Bacillati</taxon>
        <taxon>Cyanobacteriota</taxon>
        <taxon>Cyanophyceae</taxon>
        <taxon>Oscillatoriophycideae</taxon>
        <taxon>Oscillatoriales</taxon>
        <taxon>Microcoleaceae</taxon>
        <taxon>Lyngbya</taxon>
    </lineage>
</organism>
<comment type="caution">
    <text evidence="4">The sequence shown here is derived from an EMBL/GenBank/DDBJ whole genome shotgun (WGS) entry which is preliminary data.</text>
</comment>
<evidence type="ECO:0000256" key="1">
    <source>
        <dbReference type="ARBA" id="ARBA00022723"/>
    </source>
</evidence>
<reference evidence="4" key="2">
    <citation type="journal article" date="2015" name="Genome Announc.">
        <title>Draft Genome Sequence of Filamentous Marine Cyanobacterium Lyngbya confervoides Strain BDU141951.</title>
        <authorList>
            <person name="Chandrababunaidu M.M."/>
            <person name="Sen D."/>
            <person name="Tripathy S."/>
        </authorList>
    </citation>
    <scope>NUCLEOTIDE SEQUENCE</scope>
    <source>
        <strain evidence="4">BDU141951</strain>
    </source>
</reference>
<protein>
    <submittedName>
        <fullName evidence="4">Metallophosphoesterase</fullName>
    </submittedName>
</protein>
<dbReference type="GO" id="GO:0009245">
    <property type="term" value="P:lipid A biosynthetic process"/>
    <property type="evidence" value="ECO:0007669"/>
    <property type="project" value="TreeGrafter"/>
</dbReference>
<keyword evidence="2" id="KW-0378">Hydrolase</keyword>
<dbReference type="InterPro" id="IPR004843">
    <property type="entry name" value="Calcineurin-like_PHP"/>
</dbReference>
<dbReference type="EMBL" id="JTHE02000003">
    <property type="protein sequence ID" value="NEV66713.1"/>
    <property type="molecule type" value="Genomic_DNA"/>
</dbReference>
<dbReference type="GO" id="GO:0016020">
    <property type="term" value="C:membrane"/>
    <property type="evidence" value="ECO:0007669"/>
    <property type="project" value="GOC"/>
</dbReference>
<accession>A0A0C1Y1D3</accession>
<dbReference type="GO" id="GO:0008758">
    <property type="term" value="F:UDP-2,3-diacylglucosamine hydrolase activity"/>
    <property type="evidence" value="ECO:0007669"/>
    <property type="project" value="TreeGrafter"/>
</dbReference>
<dbReference type="AlphaFoldDB" id="A0A0C1Y1D3"/>
<dbReference type="InterPro" id="IPR051158">
    <property type="entry name" value="Metallophosphoesterase_sf"/>
</dbReference>
<dbReference type="Gene3D" id="3.60.21.10">
    <property type="match status" value="1"/>
</dbReference>
<evidence type="ECO:0000256" key="2">
    <source>
        <dbReference type="ARBA" id="ARBA00022801"/>
    </source>
</evidence>